<protein>
    <recommendedName>
        <fullName evidence="4">DUF1145 domain-containing protein</fullName>
    </recommendedName>
</protein>
<dbReference type="RefSeq" id="WP_275684637.1">
    <property type="nucleotide sequence ID" value="NZ_JAJLJH010000009.1"/>
</dbReference>
<proteinExistence type="predicted"/>
<keyword evidence="1" id="KW-0472">Membrane</keyword>
<evidence type="ECO:0008006" key="4">
    <source>
        <dbReference type="Google" id="ProtNLM"/>
    </source>
</evidence>
<dbReference type="AlphaFoldDB" id="A0A9X2C2D1"/>
<keyword evidence="1" id="KW-1133">Transmembrane helix</keyword>
<evidence type="ECO:0000313" key="2">
    <source>
        <dbReference type="EMBL" id="MCK9688591.1"/>
    </source>
</evidence>
<accession>A0A9X2C2D1</accession>
<dbReference type="EMBL" id="JAJLJH010000009">
    <property type="protein sequence ID" value="MCK9688591.1"/>
    <property type="molecule type" value="Genomic_DNA"/>
</dbReference>
<dbReference type="Proteomes" id="UP001139353">
    <property type="component" value="Unassembled WGS sequence"/>
</dbReference>
<sequence length="85" mass="9076">MSLAMKIACLVAYALGLAALVGLIHGPLASIAAIVTIALLGVHALELLYAFRFLHRYRGSMGMSVLLAMLFGVLHWAPLARQSKT</sequence>
<evidence type="ECO:0000256" key="1">
    <source>
        <dbReference type="SAM" id="Phobius"/>
    </source>
</evidence>
<comment type="caution">
    <text evidence="2">The sequence shown here is derived from an EMBL/GenBank/DDBJ whole genome shotgun (WGS) entry which is preliminary data.</text>
</comment>
<name>A0A9X2C2D1_9BURK</name>
<keyword evidence="1" id="KW-0812">Transmembrane</keyword>
<keyword evidence="3" id="KW-1185">Reference proteome</keyword>
<feature type="transmembrane region" description="Helical" evidence="1">
    <location>
        <begin position="28"/>
        <end position="49"/>
    </location>
</feature>
<organism evidence="2 3">
    <name type="scientific">Scleromatobacter humisilvae</name>
    <dbReference type="NCBI Taxonomy" id="2897159"/>
    <lineage>
        <taxon>Bacteria</taxon>
        <taxon>Pseudomonadati</taxon>
        <taxon>Pseudomonadota</taxon>
        <taxon>Betaproteobacteria</taxon>
        <taxon>Burkholderiales</taxon>
        <taxon>Sphaerotilaceae</taxon>
        <taxon>Scleromatobacter</taxon>
    </lineage>
</organism>
<evidence type="ECO:0000313" key="3">
    <source>
        <dbReference type="Proteomes" id="UP001139353"/>
    </source>
</evidence>
<feature type="transmembrane region" description="Helical" evidence="1">
    <location>
        <begin position="61"/>
        <end position="79"/>
    </location>
</feature>
<reference evidence="2" key="1">
    <citation type="submission" date="2021-11" db="EMBL/GenBank/DDBJ databases">
        <title>BS-T2-15 a new species belonging to the Comamonadaceae family isolated from the soil of a French oak forest.</title>
        <authorList>
            <person name="Mieszkin S."/>
            <person name="Alain K."/>
        </authorList>
    </citation>
    <scope>NUCLEOTIDE SEQUENCE</scope>
    <source>
        <strain evidence="2">BS-T2-15</strain>
    </source>
</reference>
<gene>
    <name evidence="2" type="ORF">LPC04_23015</name>
</gene>